<keyword evidence="1" id="KW-1133">Transmembrane helix</keyword>
<keyword evidence="1" id="KW-0472">Membrane</keyword>
<protein>
    <submittedName>
        <fullName evidence="2">Uncharacterized protein</fullName>
    </submittedName>
</protein>
<dbReference type="EMBL" id="JBHSWI010000001">
    <property type="protein sequence ID" value="MFC6645081.1"/>
    <property type="molecule type" value="Genomic_DNA"/>
</dbReference>
<proteinExistence type="predicted"/>
<comment type="caution">
    <text evidence="2">The sequence shown here is derived from an EMBL/GenBank/DDBJ whole genome shotgun (WGS) entry which is preliminary data.</text>
</comment>
<evidence type="ECO:0000313" key="3">
    <source>
        <dbReference type="Proteomes" id="UP001596391"/>
    </source>
</evidence>
<evidence type="ECO:0000313" key="2">
    <source>
        <dbReference type="EMBL" id="MFC6645081.1"/>
    </source>
</evidence>
<dbReference type="Proteomes" id="UP001596391">
    <property type="component" value="Unassembled WGS sequence"/>
</dbReference>
<feature type="transmembrane region" description="Helical" evidence="1">
    <location>
        <begin position="18"/>
        <end position="36"/>
    </location>
</feature>
<keyword evidence="1" id="KW-0812">Transmembrane</keyword>
<evidence type="ECO:0000256" key="1">
    <source>
        <dbReference type="SAM" id="Phobius"/>
    </source>
</evidence>
<accession>A0ABW1Z7C3</accession>
<reference evidence="3" key="1">
    <citation type="journal article" date="2019" name="Int. J. Syst. Evol. Microbiol.">
        <title>The Global Catalogue of Microorganisms (GCM) 10K type strain sequencing project: providing services to taxonomists for standard genome sequencing and annotation.</title>
        <authorList>
            <consortium name="The Broad Institute Genomics Platform"/>
            <consortium name="The Broad Institute Genome Sequencing Center for Infectious Disease"/>
            <person name="Wu L."/>
            <person name="Ma J."/>
        </authorList>
    </citation>
    <scope>NUCLEOTIDE SEQUENCE [LARGE SCALE GENOMIC DNA]</scope>
    <source>
        <strain evidence="3">CGMCC 1.16026</strain>
    </source>
</reference>
<name>A0ABW1Z7C3_9BACT</name>
<gene>
    <name evidence="2" type="ORF">ACFQBQ_05630</name>
</gene>
<organism evidence="2 3">
    <name type="scientific">Granulicella cerasi</name>
    <dbReference type="NCBI Taxonomy" id="741063"/>
    <lineage>
        <taxon>Bacteria</taxon>
        <taxon>Pseudomonadati</taxon>
        <taxon>Acidobacteriota</taxon>
        <taxon>Terriglobia</taxon>
        <taxon>Terriglobales</taxon>
        <taxon>Acidobacteriaceae</taxon>
        <taxon>Granulicella</taxon>
    </lineage>
</organism>
<dbReference type="RefSeq" id="WP_263371474.1">
    <property type="nucleotide sequence ID" value="NZ_JAGSYD010000003.1"/>
</dbReference>
<keyword evidence="3" id="KW-1185">Reference proteome</keyword>
<sequence length="192" mass="20513">MAATQFVQEEKSSPLKPVLIAVVALALAAVAVFALYPKRSSQLTVTHAEVFAPHTQTKDTAQSSNVKVLDAPPAVEDDVYVATTLKLDNKLHVPMYFSGVTATATLADGQQVDATVVHSDSDLRNVQLSFPQLHAMLPHPLHDSDEAPAGGALDGQVLLLFGNITGEQWKAKRSASLTLNLMHQDPMTVALP</sequence>